<evidence type="ECO:0000313" key="3">
    <source>
        <dbReference type="EMBL" id="MBC8434405.1"/>
    </source>
</evidence>
<dbReference type="PROSITE" id="PS50966">
    <property type="entry name" value="ZF_SWIM"/>
    <property type="match status" value="1"/>
</dbReference>
<evidence type="ECO:0000256" key="1">
    <source>
        <dbReference type="PROSITE-ProRule" id="PRU00325"/>
    </source>
</evidence>
<dbReference type="AlphaFoldDB" id="A0A8J6TUX5"/>
<evidence type="ECO:0000259" key="2">
    <source>
        <dbReference type="PROSITE" id="PS50966"/>
    </source>
</evidence>
<gene>
    <name evidence="3" type="ORF">H8D96_21055</name>
</gene>
<reference evidence="3 4" key="1">
    <citation type="submission" date="2020-08" db="EMBL/GenBank/DDBJ databases">
        <title>Bridging the membrane lipid divide: bacteria of the FCB group superphylum have the potential to synthesize archaeal ether lipids.</title>
        <authorList>
            <person name="Villanueva L."/>
            <person name="Von Meijenfeldt F.A.B."/>
            <person name="Westbye A.B."/>
            <person name="Yadav S."/>
            <person name="Hopmans E.C."/>
            <person name="Dutilh B.E."/>
            <person name="Sinninghe Damste J.S."/>
        </authorList>
    </citation>
    <scope>NUCLEOTIDE SEQUENCE [LARGE SCALE GENOMIC DNA]</scope>
    <source>
        <strain evidence="3">NIOZ-UU17</strain>
    </source>
</reference>
<keyword evidence="1" id="KW-0862">Zinc</keyword>
<dbReference type="InterPro" id="IPR007527">
    <property type="entry name" value="Znf_SWIM"/>
</dbReference>
<organism evidence="3 4">
    <name type="scientific">Candidatus Desulfatibia vada</name>
    <dbReference type="NCBI Taxonomy" id="2841696"/>
    <lineage>
        <taxon>Bacteria</taxon>
        <taxon>Pseudomonadati</taxon>
        <taxon>Thermodesulfobacteriota</taxon>
        <taxon>Desulfobacteria</taxon>
        <taxon>Desulfobacterales</taxon>
        <taxon>Desulfobacterales incertae sedis</taxon>
        <taxon>Candidatus Desulfatibia</taxon>
    </lineage>
</organism>
<dbReference type="EMBL" id="JACNIG010000434">
    <property type="protein sequence ID" value="MBC8434405.1"/>
    <property type="molecule type" value="Genomic_DNA"/>
</dbReference>
<comment type="caution">
    <text evidence="3">The sequence shown here is derived from an EMBL/GenBank/DDBJ whole genome shotgun (WGS) entry which is preliminary data.</text>
</comment>
<evidence type="ECO:0000313" key="4">
    <source>
        <dbReference type="Proteomes" id="UP000605201"/>
    </source>
</evidence>
<name>A0A8J6TUX5_9BACT</name>
<dbReference type="Proteomes" id="UP000605201">
    <property type="component" value="Unassembled WGS sequence"/>
</dbReference>
<accession>A0A8J6TUX5</accession>
<protein>
    <submittedName>
        <fullName evidence="3">SWIM zinc finger domain-containing protein</fullName>
    </submittedName>
</protein>
<dbReference type="GO" id="GO:0008270">
    <property type="term" value="F:zinc ion binding"/>
    <property type="evidence" value="ECO:0007669"/>
    <property type="project" value="UniProtKB-KW"/>
</dbReference>
<keyword evidence="1" id="KW-0479">Metal-binding</keyword>
<keyword evidence="1" id="KW-0863">Zinc-finger</keyword>
<sequence length="645" mass="74646">MVRKRKQTDPFEDLTWNDLTAWAGSKIVSRGKNYQRNGYVEDLARTPDGSLIAWVEGTERYATKVLFEDGELESNCTCPYWDTCKHAVAMVVEYLDCLKQNVKIPKVTQKDRRLKLFDEFGEDEDWLDEDDDMSGFDDFYPQQRKVADVSFLEPFLKKHTKAQLIELTKNLAERHPSVLEHMLDQIDLSKGTVNNMVDAVRNEIMELSSEPGWQNYWRGEGYTPDYSRVKHRLEALLDQGHVDEVVALGEELLTAGTSQVEISDDNGETYEEIASCMNVVFRALSQSSFSPAEQMLWAVDRELEDQYSLCEGVKVFWELKQKKADWKKLADDLLRRLKSFPKIKDDGLSSNYRRDRLTDWIITALENSGRDGEIIPLCEKEAVKTGSYVRLVSILMEAKQWKEAEQWIHKGIMATQEKWPGISSQLKTALREMKEKQGDWLQVAALRADDFFSDPTLQTFQEFQKTARKAKVWAKVKPVVQQYLETGKLPQSGSSWPLPETGIPKAKERRSKQFPLTETLIDIAIYEKRPDDVIRWYDQRKSQKAGWWLSELQEDKIAGALADKYPDRAMDIWKRLAANLIAQVKPKAYAKAAVYLGKIQRVLKSQSKDKEWRIYLAKIRKEHARKRKLLEILAGLNDKRIVDLL</sequence>
<proteinExistence type="predicted"/>
<feature type="domain" description="SWIM-type" evidence="2">
    <location>
        <begin position="61"/>
        <end position="95"/>
    </location>
</feature>